<dbReference type="Proteomes" id="UP000468531">
    <property type="component" value="Unassembled WGS sequence"/>
</dbReference>
<dbReference type="RefSeq" id="WP_163156542.1">
    <property type="nucleotide sequence ID" value="NZ_VKHP01000088.1"/>
</dbReference>
<comment type="caution">
    <text evidence="2">The sequence shown here is derived from an EMBL/GenBank/DDBJ whole genome shotgun (WGS) entry which is preliminary data.</text>
</comment>
<keyword evidence="3" id="KW-1185">Reference proteome</keyword>
<keyword evidence="1" id="KW-0472">Membrane</keyword>
<proteinExistence type="predicted"/>
<accession>A0A6P1BL21</accession>
<reference evidence="2 3" key="1">
    <citation type="journal article" date="2020" name="Arch. Microbiol.">
        <title>Bradyrhizobium uaiense sp. nov., a new highly efficient cowpea symbiont.</title>
        <authorList>
            <person name="Cabral Michel D."/>
            <person name="Azarias Guimaraes A."/>
            <person name="Martins da Costa E."/>
            <person name="Soares de Carvalho T."/>
            <person name="Balsanelli E."/>
            <person name="Willems A."/>
            <person name="Maltempi de Souza E."/>
            <person name="de Souza Moreira F.M."/>
        </authorList>
    </citation>
    <scope>NUCLEOTIDE SEQUENCE [LARGE SCALE GENOMIC DNA]</scope>
    <source>
        <strain evidence="2 3">UFLA 03-164</strain>
    </source>
</reference>
<organism evidence="2 3">
    <name type="scientific">Bradyrhizobium uaiense</name>
    <dbReference type="NCBI Taxonomy" id="2594946"/>
    <lineage>
        <taxon>Bacteria</taxon>
        <taxon>Pseudomonadati</taxon>
        <taxon>Pseudomonadota</taxon>
        <taxon>Alphaproteobacteria</taxon>
        <taxon>Hyphomicrobiales</taxon>
        <taxon>Nitrobacteraceae</taxon>
        <taxon>Bradyrhizobium</taxon>
    </lineage>
</organism>
<keyword evidence="1" id="KW-0812">Transmembrane</keyword>
<gene>
    <name evidence="2" type="ORF">FNJ47_21515</name>
</gene>
<evidence type="ECO:0000256" key="1">
    <source>
        <dbReference type="SAM" id="Phobius"/>
    </source>
</evidence>
<dbReference type="AlphaFoldDB" id="A0A6P1BL21"/>
<protein>
    <submittedName>
        <fullName evidence="2">Uncharacterized protein</fullName>
    </submittedName>
</protein>
<feature type="transmembrane region" description="Helical" evidence="1">
    <location>
        <begin position="12"/>
        <end position="33"/>
    </location>
</feature>
<name>A0A6P1BL21_9BRAD</name>
<sequence length="108" mass="11403">MTLRIVAGWLRMIGAVAIIAAIGWWAMLFPGVIDNTGLTFKEAFPCIALSSGSCLLQSAICGGRHLFGIQHYSPDLFWCGVAVASASLLITNVFLPSNDNISAASMDG</sequence>
<keyword evidence="1" id="KW-1133">Transmembrane helix</keyword>
<evidence type="ECO:0000313" key="2">
    <source>
        <dbReference type="EMBL" id="NEU98330.1"/>
    </source>
</evidence>
<feature type="transmembrane region" description="Helical" evidence="1">
    <location>
        <begin position="75"/>
        <end position="95"/>
    </location>
</feature>
<dbReference type="EMBL" id="VKHP01000088">
    <property type="protein sequence ID" value="NEU98330.1"/>
    <property type="molecule type" value="Genomic_DNA"/>
</dbReference>
<evidence type="ECO:0000313" key="3">
    <source>
        <dbReference type="Proteomes" id="UP000468531"/>
    </source>
</evidence>